<dbReference type="AlphaFoldDB" id="A0A0K2GJF6"/>
<evidence type="ECO:0000313" key="2">
    <source>
        <dbReference type="Proteomes" id="UP000069205"/>
    </source>
</evidence>
<protein>
    <submittedName>
        <fullName evidence="1">Uncharacterized protein</fullName>
    </submittedName>
</protein>
<name>A0A0K2GJF6_NITMO</name>
<organism evidence="1 2">
    <name type="scientific">Nitrospira moscoviensis</name>
    <dbReference type="NCBI Taxonomy" id="42253"/>
    <lineage>
        <taxon>Bacteria</taxon>
        <taxon>Pseudomonadati</taxon>
        <taxon>Nitrospirota</taxon>
        <taxon>Nitrospiria</taxon>
        <taxon>Nitrospirales</taxon>
        <taxon>Nitrospiraceae</taxon>
        <taxon>Nitrospira</taxon>
    </lineage>
</organism>
<evidence type="ECO:0000313" key="1">
    <source>
        <dbReference type="EMBL" id="ALA60984.1"/>
    </source>
</evidence>
<keyword evidence="2" id="KW-1185">Reference proteome</keyword>
<dbReference type="KEGG" id="nmv:NITMOv2_4612"/>
<dbReference type="Proteomes" id="UP000069205">
    <property type="component" value="Chromosome"/>
</dbReference>
<sequence length="80" mass="8897">MLKTVPCVVLASLKSSTCSEHASDFRSLRPSNELVLSILPTALRLLRGGTVSDETPFVSYEIRTRRLTHPTLRERQATVS</sequence>
<dbReference type="STRING" id="42253.NITMOv2_4612"/>
<dbReference type="EMBL" id="CP011801">
    <property type="protein sequence ID" value="ALA60984.1"/>
    <property type="molecule type" value="Genomic_DNA"/>
</dbReference>
<gene>
    <name evidence="1" type="ORF">NITMOv2_4612</name>
</gene>
<accession>A0A0K2GJF6</accession>
<proteinExistence type="predicted"/>
<reference evidence="1 2" key="1">
    <citation type="journal article" date="2015" name="Proc. Natl. Acad. Sci. U.S.A.">
        <title>Expanded metabolic versatility of ubiquitous nitrite-oxidizing bacteria from the genus Nitrospira.</title>
        <authorList>
            <person name="Koch H."/>
            <person name="Lucker S."/>
            <person name="Albertsen M."/>
            <person name="Kitzinger K."/>
            <person name="Herbold C."/>
            <person name="Spieck E."/>
            <person name="Nielsen P.H."/>
            <person name="Wagner M."/>
            <person name="Daims H."/>
        </authorList>
    </citation>
    <scope>NUCLEOTIDE SEQUENCE [LARGE SCALE GENOMIC DNA]</scope>
    <source>
        <strain evidence="1 2">NSP M-1</strain>
    </source>
</reference>